<proteinExistence type="inferred from homology"/>
<dbReference type="PROSITE" id="PS50198">
    <property type="entry name" value="PPIC_PPIASE_2"/>
    <property type="match status" value="1"/>
</dbReference>
<dbReference type="RefSeq" id="WP_218316520.1">
    <property type="nucleotide sequence ID" value="NZ_JAGSPB010000002.1"/>
</dbReference>
<reference evidence="7 8" key="1">
    <citation type="submission" date="2021-04" db="EMBL/GenBank/DDBJ databases">
        <authorList>
            <person name="Pira H."/>
            <person name="Risdian C."/>
            <person name="Wink J."/>
        </authorList>
    </citation>
    <scope>NUCLEOTIDE SEQUENCE [LARGE SCALE GENOMIC DNA]</scope>
    <source>
        <strain evidence="7 8">WH131</strain>
    </source>
</reference>
<dbReference type="EMBL" id="JAGSPB010000002">
    <property type="protein sequence ID" value="MBV7265928.1"/>
    <property type="molecule type" value="Genomic_DNA"/>
</dbReference>
<keyword evidence="8" id="KW-1185">Reference proteome</keyword>
<evidence type="ECO:0000256" key="5">
    <source>
        <dbReference type="PROSITE-ProRule" id="PRU00278"/>
    </source>
</evidence>
<keyword evidence="5 7" id="KW-0413">Isomerase</keyword>
<evidence type="ECO:0000313" key="8">
    <source>
        <dbReference type="Proteomes" id="UP000699975"/>
    </source>
</evidence>
<dbReference type="InterPro" id="IPR000297">
    <property type="entry name" value="PPIase_PpiC"/>
</dbReference>
<evidence type="ECO:0000256" key="2">
    <source>
        <dbReference type="ARBA" id="ARBA00007656"/>
    </source>
</evidence>
<evidence type="ECO:0000256" key="1">
    <source>
        <dbReference type="ARBA" id="ARBA00000971"/>
    </source>
</evidence>
<dbReference type="GO" id="GO:0016853">
    <property type="term" value="F:isomerase activity"/>
    <property type="evidence" value="ECO:0007669"/>
    <property type="project" value="UniProtKB-KW"/>
</dbReference>
<evidence type="ECO:0000259" key="6">
    <source>
        <dbReference type="PROSITE" id="PS50198"/>
    </source>
</evidence>
<evidence type="ECO:0000256" key="4">
    <source>
        <dbReference type="ARBA" id="ARBA00023110"/>
    </source>
</evidence>
<dbReference type="PANTHER" id="PTHR47245:SF2">
    <property type="entry name" value="PEPTIDYL-PROLYL CIS-TRANS ISOMERASE HP_0175-RELATED"/>
    <property type="match status" value="1"/>
</dbReference>
<name>A0ABS6SNC5_9SPHN</name>
<comment type="catalytic activity">
    <reaction evidence="1">
        <text>[protein]-peptidylproline (omega=180) = [protein]-peptidylproline (omega=0)</text>
        <dbReference type="Rhea" id="RHEA:16237"/>
        <dbReference type="Rhea" id="RHEA-COMP:10747"/>
        <dbReference type="Rhea" id="RHEA-COMP:10748"/>
        <dbReference type="ChEBI" id="CHEBI:83833"/>
        <dbReference type="ChEBI" id="CHEBI:83834"/>
        <dbReference type="EC" id="5.2.1.8"/>
    </reaction>
</comment>
<evidence type="ECO:0000256" key="3">
    <source>
        <dbReference type="ARBA" id="ARBA00013194"/>
    </source>
</evidence>
<keyword evidence="4 5" id="KW-0697">Rotamase</keyword>
<dbReference type="InterPro" id="IPR050245">
    <property type="entry name" value="PrsA_foldase"/>
</dbReference>
<feature type="domain" description="PpiC" evidence="6">
    <location>
        <begin position="117"/>
        <end position="224"/>
    </location>
</feature>
<protein>
    <recommendedName>
        <fullName evidence="3">peptidylprolyl isomerase</fullName>
        <ecNumber evidence="3">5.2.1.8</ecNumber>
    </recommendedName>
</protein>
<comment type="caution">
    <text evidence="7">The sequence shown here is derived from an EMBL/GenBank/DDBJ whole genome shotgun (WGS) entry which is preliminary data.</text>
</comment>
<dbReference type="PANTHER" id="PTHR47245">
    <property type="entry name" value="PEPTIDYLPROLYL ISOMERASE"/>
    <property type="match status" value="1"/>
</dbReference>
<comment type="similarity">
    <text evidence="2">Belongs to the PpiC/parvulin rotamase family.</text>
</comment>
<accession>A0ABS6SNC5</accession>
<evidence type="ECO:0000313" key="7">
    <source>
        <dbReference type="EMBL" id="MBV7265928.1"/>
    </source>
</evidence>
<organism evidence="7 8">
    <name type="scientific">Erythrobacter ani</name>
    <dbReference type="NCBI Taxonomy" id="2827235"/>
    <lineage>
        <taxon>Bacteria</taxon>
        <taxon>Pseudomonadati</taxon>
        <taxon>Pseudomonadota</taxon>
        <taxon>Alphaproteobacteria</taxon>
        <taxon>Sphingomonadales</taxon>
        <taxon>Erythrobacteraceae</taxon>
        <taxon>Erythrobacter/Porphyrobacter group</taxon>
        <taxon>Erythrobacter</taxon>
    </lineage>
</organism>
<gene>
    <name evidence="7" type="ORF">KCG45_07030</name>
</gene>
<dbReference type="EC" id="5.2.1.8" evidence="3"/>
<dbReference type="Pfam" id="PF13145">
    <property type="entry name" value="Rotamase_2"/>
    <property type="match status" value="1"/>
</dbReference>
<dbReference type="Proteomes" id="UP000699975">
    <property type="component" value="Unassembled WGS sequence"/>
</dbReference>
<sequence>MTLPGWTREPLVHFLAAGALVYALSAWSGGSSVDPASRVIDVGQDQQAQLAIQFERVMGRSPTDAELDAQIDRFVRDEVLYREALRLGLDQGDAVVRRRLVSKMDLAAAAAAESATPDEAVLRAYFSSNSERYRADISMSFDQLLFSDEAAVRVALDQLEANDSWQKTGERSALPPSMDRKSLRDVRRVFGEEFAQAILRLDQGSEWQGPVRSGFGWHAVRMREQSRATADFEAIRAQVENDWRSAEIAARKEQAFKLLRDAYRIEIDR</sequence>